<dbReference type="PANTHER" id="PTHR35011">
    <property type="entry name" value="2,3-DIKETO-L-GULONATE TRAP TRANSPORTER SMALL PERMEASE PROTEIN YIAM"/>
    <property type="match status" value="1"/>
</dbReference>
<keyword evidence="6 9" id="KW-1133">Transmembrane helix</keyword>
<evidence type="ECO:0000259" key="10">
    <source>
        <dbReference type="Pfam" id="PF04290"/>
    </source>
</evidence>
<dbReference type="EMBL" id="JBHSDH010000013">
    <property type="protein sequence ID" value="MFC4292816.1"/>
    <property type="molecule type" value="Genomic_DNA"/>
</dbReference>
<dbReference type="Proteomes" id="UP001595887">
    <property type="component" value="Unassembled WGS sequence"/>
</dbReference>
<keyword evidence="5 9" id="KW-0812">Transmembrane</keyword>
<evidence type="ECO:0000256" key="5">
    <source>
        <dbReference type="ARBA" id="ARBA00022692"/>
    </source>
</evidence>
<dbReference type="InterPro" id="IPR055348">
    <property type="entry name" value="DctQ"/>
</dbReference>
<evidence type="ECO:0000313" key="11">
    <source>
        <dbReference type="EMBL" id="MFC4292816.1"/>
    </source>
</evidence>
<accession>A0ABV8RKM5</accession>
<organism evidence="11 12">
    <name type="scientific">Sphingorhabdus arenilitoris</name>
    <dbReference type="NCBI Taxonomy" id="1490041"/>
    <lineage>
        <taxon>Bacteria</taxon>
        <taxon>Pseudomonadati</taxon>
        <taxon>Pseudomonadota</taxon>
        <taxon>Alphaproteobacteria</taxon>
        <taxon>Sphingomonadales</taxon>
        <taxon>Sphingomonadaceae</taxon>
        <taxon>Sphingorhabdus</taxon>
    </lineage>
</organism>
<proteinExistence type="inferred from homology"/>
<feature type="transmembrane region" description="Helical" evidence="9">
    <location>
        <begin position="124"/>
        <end position="144"/>
    </location>
</feature>
<comment type="caution">
    <text evidence="11">The sequence shown here is derived from an EMBL/GenBank/DDBJ whole genome shotgun (WGS) entry which is preliminary data.</text>
</comment>
<evidence type="ECO:0000256" key="4">
    <source>
        <dbReference type="ARBA" id="ARBA00022519"/>
    </source>
</evidence>
<dbReference type="Pfam" id="PF04290">
    <property type="entry name" value="DctQ"/>
    <property type="match status" value="1"/>
</dbReference>
<keyword evidence="2 9" id="KW-0813">Transport</keyword>
<reference evidence="12" key="1">
    <citation type="journal article" date="2019" name="Int. J. Syst. Evol. Microbiol.">
        <title>The Global Catalogue of Microorganisms (GCM) 10K type strain sequencing project: providing services to taxonomists for standard genome sequencing and annotation.</title>
        <authorList>
            <consortium name="The Broad Institute Genomics Platform"/>
            <consortium name="The Broad Institute Genome Sequencing Center for Infectious Disease"/>
            <person name="Wu L."/>
            <person name="Ma J."/>
        </authorList>
    </citation>
    <scope>NUCLEOTIDE SEQUENCE [LARGE SCALE GENOMIC DNA]</scope>
    <source>
        <strain evidence="12">CECT 8531</strain>
    </source>
</reference>
<evidence type="ECO:0000256" key="8">
    <source>
        <dbReference type="ARBA" id="ARBA00038436"/>
    </source>
</evidence>
<gene>
    <name evidence="11" type="ORF">ACFOWX_10370</name>
</gene>
<comment type="function">
    <text evidence="9">Part of the tripartite ATP-independent periplasmic (TRAP) transport system.</text>
</comment>
<evidence type="ECO:0000313" key="12">
    <source>
        <dbReference type="Proteomes" id="UP001595887"/>
    </source>
</evidence>
<comment type="subunit">
    <text evidence="9">The complex comprises the extracytoplasmic solute receptor protein and the two transmembrane proteins.</text>
</comment>
<dbReference type="InterPro" id="IPR007387">
    <property type="entry name" value="TRAP_DctQ"/>
</dbReference>
<keyword evidence="4 9" id="KW-0997">Cell inner membrane</keyword>
<evidence type="ECO:0000256" key="1">
    <source>
        <dbReference type="ARBA" id="ARBA00004429"/>
    </source>
</evidence>
<feature type="domain" description="Tripartite ATP-independent periplasmic transporters DctQ component" evidence="10">
    <location>
        <begin position="20"/>
        <end position="149"/>
    </location>
</feature>
<feature type="transmembrane region" description="Helical" evidence="9">
    <location>
        <begin position="12"/>
        <end position="34"/>
    </location>
</feature>
<evidence type="ECO:0000256" key="2">
    <source>
        <dbReference type="ARBA" id="ARBA00022448"/>
    </source>
</evidence>
<dbReference type="RefSeq" id="WP_381423816.1">
    <property type="nucleotide sequence ID" value="NZ_JBHSDH010000013.1"/>
</dbReference>
<keyword evidence="12" id="KW-1185">Reference proteome</keyword>
<evidence type="ECO:0000256" key="6">
    <source>
        <dbReference type="ARBA" id="ARBA00022989"/>
    </source>
</evidence>
<comment type="similarity">
    <text evidence="8 9">Belongs to the TRAP transporter small permease family.</text>
</comment>
<sequence>MLDKISNGLVNIGAAGLVLMTAIIGWQVFGRFILDSSPSWSEQASLLLMIWYALFAAAAGVREGFHIRIALLEDVSSAEAGRRIRLLIHALVALFGAVMLYYGVELAWLVRDHVIPSLGLSRGIAYIPLPVSGLLITIFAIAHLRNEWKSTPAKESN</sequence>
<feature type="transmembrane region" description="Helical" evidence="9">
    <location>
        <begin position="86"/>
        <end position="104"/>
    </location>
</feature>
<name>A0ABV8RKM5_9SPHN</name>
<feature type="transmembrane region" description="Helical" evidence="9">
    <location>
        <begin position="46"/>
        <end position="65"/>
    </location>
</feature>
<protein>
    <recommendedName>
        <fullName evidence="9">TRAP transporter small permease protein</fullName>
    </recommendedName>
</protein>
<keyword evidence="3" id="KW-1003">Cell membrane</keyword>
<evidence type="ECO:0000256" key="7">
    <source>
        <dbReference type="ARBA" id="ARBA00023136"/>
    </source>
</evidence>
<evidence type="ECO:0000256" key="3">
    <source>
        <dbReference type="ARBA" id="ARBA00022475"/>
    </source>
</evidence>
<keyword evidence="7 9" id="KW-0472">Membrane</keyword>
<comment type="subcellular location">
    <subcellularLocation>
        <location evidence="1 9">Cell inner membrane</location>
        <topology evidence="1 9">Multi-pass membrane protein</topology>
    </subcellularLocation>
</comment>
<evidence type="ECO:0000256" key="9">
    <source>
        <dbReference type="RuleBase" id="RU369079"/>
    </source>
</evidence>
<dbReference type="PANTHER" id="PTHR35011:SF11">
    <property type="entry name" value="TRAP TRANSPORTER SMALL PERMEASE PROTEIN"/>
    <property type="match status" value="1"/>
</dbReference>